<proteinExistence type="predicted"/>
<dbReference type="Gramene" id="TraesCLE_scaffold_053127_01G000200.1">
    <property type="protein sequence ID" value="TraesCLE_scaffold_053127_01G000200.1"/>
    <property type="gene ID" value="TraesCLE_scaffold_053127_01G000200"/>
</dbReference>
<dbReference type="Gramene" id="TraesCAD_scaffold_039631_01G000100.1">
    <property type="protein sequence ID" value="TraesCAD_scaffold_039631_01G000100.1"/>
    <property type="gene ID" value="TraesCAD_scaffold_039631_01G000100"/>
</dbReference>
<dbReference type="Proteomes" id="UP000019116">
    <property type="component" value="Chromosome 1A"/>
</dbReference>
<keyword evidence="3" id="KW-1185">Reference proteome</keyword>
<sequence length="93" mass="10313">MAPKAPCRHGLCWCYVVAPHTPLLVASTLCPSFVFCHGRGVAVEPRHGSVQRRKSDAKTTSSSATCNTVYNYISGMRQVPHRQDRDRPETTDL</sequence>
<dbReference type="Gramene" id="TraesWEE_scaffold_002678_01G000300.1">
    <property type="protein sequence ID" value="TraesWEE_scaffold_002678_01G000300.1"/>
    <property type="gene ID" value="TraesWEE_scaffold_002678_01G000300"/>
</dbReference>
<dbReference type="Gramene" id="TraesSTA1A03G00058110.1">
    <property type="protein sequence ID" value="TraesSTA1A03G00058110.1.CDS1"/>
    <property type="gene ID" value="TraesSTA1A03G00058110"/>
</dbReference>
<dbReference type="OMA" id="WYYVVAP"/>
<dbReference type="Gramene" id="TraesNOR1A03G00058770.1">
    <property type="protein sequence ID" value="TraesNOR1A03G00058770.1.CDS1"/>
    <property type="gene ID" value="TraesNOR1A03G00058770"/>
</dbReference>
<evidence type="ECO:0000313" key="3">
    <source>
        <dbReference type="Proteomes" id="UP000019116"/>
    </source>
</evidence>
<dbReference type="Gramene" id="TraesARI1A03G00059310.1">
    <property type="protein sequence ID" value="TraesARI1A03G00059310.1.CDS1"/>
    <property type="gene ID" value="TraesARI1A03G00059310"/>
</dbReference>
<dbReference type="Gramene" id="TraesLAC1A03G00060300.1">
    <property type="protein sequence ID" value="TraesLAC1A03G00060300.1.CDS1"/>
    <property type="gene ID" value="TraesLAC1A03G00060300"/>
</dbReference>
<evidence type="ECO:0000256" key="1">
    <source>
        <dbReference type="SAM" id="SignalP"/>
    </source>
</evidence>
<evidence type="ECO:0008006" key="4">
    <source>
        <dbReference type="Google" id="ProtNLM"/>
    </source>
</evidence>
<dbReference type="Gramene" id="TraesLDM1A03G00059730.1">
    <property type="protein sequence ID" value="TraesLDM1A03G00059730.1.CDS1"/>
    <property type="gene ID" value="TraesLDM1A03G00059730"/>
</dbReference>
<dbReference type="Gramene" id="TraesMAC1A03G00059410.1">
    <property type="protein sequence ID" value="TraesMAC1A03G00059410.1.CDS1"/>
    <property type="gene ID" value="TraesMAC1A03G00059410"/>
</dbReference>
<dbReference type="Gramene" id="TraesCS1A02G134400.1">
    <property type="protein sequence ID" value="TraesCS1A02G134400.1.cds1"/>
    <property type="gene ID" value="TraesCS1A02G134400"/>
</dbReference>
<organism evidence="2">
    <name type="scientific">Triticum aestivum</name>
    <name type="common">Wheat</name>
    <dbReference type="NCBI Taxonomy" id="4565"/>
    <lineage>
        <taxon>Eukaryota</taxon>
        <taxon>Viridiplantae</taxon>
        <taxon>Streptophyta</taxon>
        <taxon>Embryophyta</taxon>
        <taxon>Tracheophyta</taxon>
        <taxon>Spermatophyta</taxon>
        <taxon>Magnoliopsida</taxon>
        <taxon>Liliopsida</taxon>
        <taxon>Poales</taxon>
        <taxon>Poaceae</taxon>
        <taxon>BOP clade</taxon>
        <taxon>Pooideae</taxon>
        <taxon>Triticodae</taxon>
        <taxon>Triticeae</taxon>
        <taxon>Triticinae</taxon>
        <taxon>Triticum</taxon>
    </lineage>
</organism>
<dbReference type="Gramene" id="TraesCS1A03G0346800.1">
    <property type="protein sequence ID" value="TraesCS1A03G0346800.1.CDS1"/>
    <property type="gene ID" value="TraesCS1A03G0346800"/>
</dbReference>
<reference evidence="2" key="1">
    <citation type="submission" date="2018-08" db="EMBL/GenBank/DDBJ databases">
        <authorList>
            <person name="Rossello M."/>
        </authorList>
    </citation>
    <scope>NUCLEOTIDE SEQUENCE [LARGE SCALE GENOMIC DNA]</scope>
    <source>
        <strain evidence="2">cv. Chinese Spring</strain>
    </source>
</reference>
<name>A0A3B5XX72_WHEAT</name>
<protein>
    <recommendedName>
        <fullName evidence="4">Secreted protein</fullName>
    </recommendedName>
</protein>
<dbReference type="Gramene" id="TraesSYM1A03G00060100.1">
    <property type="protein sequence ID" value="TraesSYM1A03G00060100.1.CDS1"/>
    <property type="gene ID" value="TraesSYM1A03G00060100"/>
</dbReference>
<feature type="chain" id="PRO_5017343703" description="Secreted protein" evidence="1">
    <location>
        <begin position="27"/>
        <end position="93"/>
    </location>
</feature>
<feature type="signal peptide" evidence="1">
    <location>
        <begin position="1"/>
        <end position="26"/>
    </location>
</feature>
<dbReference type="EnsemblPlants" id="TraesCS1A02G134400.1">
    <property type="protein sequence ID" value="TraesCS1A02G134400.1.cds1"/>
    <property type="gene ID" value="TraesCS1A02G134400"/>
</dbReference>
<dbReference type="Gramene" id="TraesJUL1A03G00059830.1">
    <property type="protein sequence ID" value="TraesJUL1A03G00059830.1.CDS1"/>
    <property type="gene ID" value="TraesJUL1A03G00059830"/>
</dbReference>
<dbReference type="AlphaFoldDB" id="A0A3B5XX72"/>
<accession>A0A3B5XX72</accession>
<dbReference type="Gramene" id="TraesJAG1A03G00058750.1">
    <property type="protein sequence ID" value="TraesJAG1A03G00058750.1.CDS1"/>
    <property type="gene ID" value="TraesJAG1A03G00058750"/>
</dbReference>
<evidence type="ECO:0000313" key="2">
    <source>
        <dbReference type="EnsemblPlants" id="TraesCS1A02G134400.1.cds1"/>
    </source>
</evidence>
<dbReference type="Gramene" id="TraesROB_scaffold_000385_01G000100.1">
    <property type="protein sequence ID" value="TraesROB_scaffold_000385_01G000100.1"/>
    <property type="gene ID" value="TraesROB_scaffold_000385_01G000100"/>
</dbReference>
<keyword evidence="1" id="KW-0732">Signal</keyword>
<reference evidence="2" key="2">
    <citation type="submission" date="2018-10" db="UniProtKB">
        <authorList>
            <consortium name="EnsemblPlants"/>
        </authorList>
    </citation>
    <scope>IDENTIFICATION</scope>
</reference>